<evidence type="ECO:0000256" key="6">
    <source>
        <dbReference type="ARBA" id="ARBA00022723"/>
    </source>
</evidence>
<dbReference type="NCBIfam" id="TIGR01494">
    <property type="entry name" value="ATPase_P-type"/>
    <property type="match status" value="1"/>
</dbReference>
<dbReference type="GO" id="GO:0005524">
    <property type="term" value="F:ATP binding"/>
    <property type="evidence" value="ECO:0007669"/>
    <property type="project" value="UniProtKB-UniRule"/>
</dbReference>
<dbReference type="GO" id="GO:0046872">
    <property type="term" value="F:metal ion binding"/>
    <property type="evidence" value="ECO:0007669"/>
    <property type="project" value="UniProtKB-KW"/>
</dbReference>
<dbReference type="Pfam" id="PF00702">
    <property type="entry name" value="Hydrolase"/>
    <property type="match status" value="1"/>
</dbReference>
<dbReference type="HOGENOM" id="CLU_001771_6_2_0"/>
<dbReference type="GO" id="GO:0016887">
    <property type="term" value="F:ATP hydrolysis activity"/>
    <property type="evidence" value="ECO:0007669"/>
    <property type="project" value="InterPro"/>
</dbReference>
<dbReference type="InterPro" id="IPR017969">
    <property type="entry name" value="Heavy-metal-associated_CS"/>
</dbReference>
<feature type="transmembrane region" description="Helical" evidence="12">
    <location>
        <begin position="644"/>
        <end position="662"/>
    </location>
</feature>
<dbReference type="PRINTS" id="PR00119">
    <property type="entry name" value="CATATPASE"/>
</dbReference>
<keyword evidence="3 12" id="KW-1003">Cell membrane</keyword>
<dbReference type="KEGG" id="mhd:Marky_0403"/>
<keyword evidence="5 12" id="KW-0812">Transmembrane</keyword>
<evidence type="ECO:0000259" key="13">
    <source>
        <dbReference type="PROSITE" id="PS50846"/>
    </source>
</evidence>
<sequence>MKTETKTPPPVTTRTYVIEGLDCADCARKIEDAVQRLPGVQEARVSLATERLTVTSTDGSLGTDTLNQLLSPLGYRVRDPEASMPKPTPWYRTPKGKSVLLAGTLLAVGILTDILGLAESRLAYTLGTLIGVLPLARKGWANLRQGGFFDINVLVTLAAVGALFIEAEVEALIVVFLFLVGELLESIAAERARASVKALTQLIPETARLIQDGQEIEVPASELRPGHRVRVLPGMRVPADGTILEGESAVDESMLTGEPIPVPKGPGDSVYAGTVNTEGAMVVRVERGPEDHLAARILRLIEEAEATKSPTVRFIDRFSRYYTPAIVGIALLVALLPPLLFNAPWEVWTYRALALLLIGCPCALVLSAPAAITSGLARAARMGLLIKGGAALERIGQVRVVALDKTGTLTQGTPAVEAIQAPNPRELLRLAAAVEQYSTHPLAAAIVRKAQEEGIQPPPASEVRTTAGKFIEGQVEGRHVWLGSPRYAPAPVPDRTDGTAVAVFVDGKYSGLIVLRDQLRPDARQGIARMKALGIHPVMLTGDHTAAAQHVARELGMDYRAELLPEDKLRILQELKAEGPVAFVGDGINDAPALAAADVGIAMGGGTDAALESADAALVEPRITRIADLIGLSRAALSNIRQNIAVALGLKAVFLVTTLAGLTGLWLAILADTGATLIVTANALRLLRFTPPRLRA</sequence>
<comment type="subcellular location">
    <subcellularLocation>
        <location evidence="1">Cell membrane</location>
        <topology evidence="1">Multi-pass membrane protein</topology>
    </subcellularLocation>
</comment>
<keyword evidence="11 12" id="KW-0472">Membrane</keyword>
<reference evidence="14 15" key="1">
    <citation type="journal article" date="2012" name="Stand. Genomic Sci.">
        <title>Complete genome sequence of the aerobic, heterotroph Marinithermus hydrothermalis type strain (T1(T)) from a deep-sea hydrothermal vent chimney.</title>
        <authorList>
            <person name="Copeland A."/>
            <person name="Gu W."/>
            <person name="Yasawong M."/>
            <person name="Lapidus A."/>
            <person name="Lucas S."/>
            <person name="Deshpande S."/>
            <person name="Pagani I."/>
            <person name="Tapia R."/>
            <person name="Cheng J.F."/>
            <person name="Goodwin L.A."/>
            <person name="Pitluck S."/>
            <person name="Liolios K."/>
            <person name="Ivanova N."/>
            <person name="Mavromatis K."/>
            <person name="Mikhailova N."/>
            <person name="Pati A."/>
            <person name="Chen A."/>
            <person name="Palaniappan K."/>
            <person name="Land M."/>
            <person name="Pan C."/>
            <person name="Brambilla E.M."/>
            <person name="Rohde M."/>
            <person name="Tindall B.J."/>
            <person name="Sikorski J."/>
            <person name="Goker M."/>
            <person name="Detter J.C."/>
            <person name="Bristow J."/>
            <person name="Eisen J.A."/>
            <person name="Markowitz V."/>
            <person name="Hugenholtz P."/>
            <person name="Kyrpides N.C."/>
            <person name="Klenk H.P."/>
            <person name="Woyke T."/>
        </authorList>
    </citation>
    <scope>NUCLEOTIDE SEQUENCE [LARGE SCALE GENOMIC DNA]</scope>
    <source>
        <strain evidence="15">DSM 14884 / JCM 11576 / T1</strain>
    </source>
</reference>
<evidence type="ECO:0000256" key="11">
    <source>
        <dbReference type="ARBA" id="ARBA00023136"/>
    </source>
</evidence>
<dbReference type="NCBIfam" id="TIGR01512">
    <property type="entry name" value="ATPase-IB2_Cd"/>
    <property type="match status" value="1"/>
</dbReference>
<evidence type="ECO:0000313" key="14">
    <source>
        <dbReference type="EMBL" id="AEB11155.1"/>
    </source>
</evidence>
<dbReference type="Gene3D" id="2.70.150.10">
    <property type="entry name" value="Calcium-transporting ATPase, cytoplasmic transduction domain A"/>
    <property type="match status" value="1"/>
</dbReference>
<keyword evidence="6 12" id="KW-0479">Metal-binding</keyword>
<evidence type="ECO:0000256" key="2">
    <source>
        <dbReference type="ARBA" id="ARBA00006024"/>
    </source>
</evidence>
<dbReference type="STRING" id="869210.Marky_0403"/>
<dbReference type="InterPro" id="IPR059000">
    <property type="entry name" value="ATPase_P-type_domA"/>
</dbReference>
<feature type="transmembrane region" description="Helical" evidence="12">
    <location>
        <begin position="353"/>
        <end position="377"/>
    </location>
</feature>
<evidence type="ECO:0000256" key="8">
    <source>
        <dbReference type="ARBA" id="ARBA00022840"/>
    </source>
</evidence>
<dbReference type="PANTHER" id="PTHR48085:SF5">
    <property type="entry name" value="CADMIUM_ZINC-TRANSPORTING ATPASE HMA4-RELATED"/>
    <property type="match status" value="1"/>
</dbReference>
<dbReference type="PROSITE" id="PS01229">
    <property type="entry name" value="COF_2"/>
    <property type="match status" value="1"/>
</dbReference>
<organism evidence="14 15">
    <name type="scientific">Marinithermus hydrothermalis (strain DSM 14884 / JCM 11576 / T1)</name>
    <dbReference type="NCBI Taxonomy" id="869210"/>
    <lineage>
        <taxon>Bacteria</taxon>
        <taxon>Thermotogati</taxon>
        <taxon>Deinococcota</taxon>
        <taxon>Deinococci</taxon>
        <taxon>Thermales</taxon>
        <taxon>Thermaceae</taxon>
        <taxon>Marinithermus</taxon>
    </lineage>
</organism>
<proteinExistence type="inferred from homology"/>
<dbReference type="InterPro" id="IPR023214">
    <property type="entry name" value="HAD_sf"/>
</dbReference>
<dbReference type="PROSITE" id="PS01047">
    <property type="entry name" value="HMA_1"/>
    <property type="match status" value="1"/>
</dbReference>
<dbReference type="SUPFAM" id="SSF55008">
    <property type="entry name" value="HMA, heavy metal-associated domain"/>
    <property type="match status" value="1"/>
</dbReference>
<dbReference type="NCBIfam" id="TIGR01525">
    <property type="entry name" value="ATPase-IB_hvy"/>
    <property type="match status" value="1"/>
</dbReference>
<keyword evidence="15" id="KW-1185">Reference proteome</keyword>
<dbReference type="NCBIfam" id="TIGR01511">
    <property type="entry name" value="ATPase-IB1_Cu"/>
    <property type="match status" value="1"/>
</dbReference>
<evidence type="ECO:0000256" key="4">
    <source>
        <dbReference type="ARBA" id="ARBA00022553"/>
    </source>
</evidence>
<dbReference type="AlphaFoldDB" id="F2NKW6"/>
<dbReference type="InterPro" id="IPR023298">
    <property type="entry name" value="ATPase_P-typ_TM_dom_sf"/>
</dbReference>
<keyword evidence="9" id="KW-1278">Translocase</keyword>
<gene>
    <name evidence="14" type="ordered locus">Marky_0403</name>
</gene>
<dbReference type="SUPFAM" id="SSF81665">
    <property type="entry name" value="Calcium ATPase, transmembrane domain M"/>
    <property type="match status" value="1"/>
</dbReference>
<evidence type="ECO:0000256" key="3">
    <source>
        <dbReference type="ARBA" id="ARBA00022475"/>
    </source>
</evidence>
<accession>F2NKW6</accession>
<dbReference type="InterPro" id="IPR008250">
    <property type="entry name" value="ATPase_P-typ_transduc_dom_A_sf"/>
</dbReference>
<feature type="domain" description="HMA" evidence="13">
    <location>
        <begin position="12"/>
        <end position="78"/>
    </location>
</feature>
<keyword evidence="10 12" id="KW-1133">Transmembrane helix</keyword>
<evidence type="ECO:0000256" key="5">
    <source>
        <dbReference type="ARBA" id="ARBA00022692"/>
    </source>
</evidence>
<dbReference type="EMBL" id="CP002630">
    <property type="protein sequence ID" value="AEB11155.1"/>
    <property type="molecule type" value="Genomic_DNA"/>
</dbReference>
<dbReference type="InterPro" id="IPR051014">
    <property type="entry name" value="Cation_Transport_ATPase_IB"/>
</dbReference>
<comment type="similarity">
    <text evidence="2 12">Belongs to the cation transport ATPase (P-type) (TC 3.A.3) family. Type IB subfamily.</text>
</comment>
<dbReference type="Gene3D" id="3.30.70.100">
    <property type="match status" value="1"/>
</dbReference>
<dbReference type="RefSeq" id="WP_013703210.1">
    <property type="nucleotide sequence ID" value="NC_015387.1"/>
</dbReference>
<evidence type="ECO:0000256" key="10">
    <source>
        <dbReference type="ARBA" id="ARBA00022989"/>
    </source>
</evidence>
<dbReference type="InterPro" id="IPR018303">
    <property type="entry name" value="ATPase_P-typ_P_site"/>
</dbReference>
<dbReference type="InterPro" id="IPR036163">
    <property type="entry name" value="HMA_dom_sf"/>
</dbReference>
<dbReference type="PROSITE" id="PS00154">
    <property type="entry name" value="ATPASE_E1_E2"/>
    <property type="match status" value="1"/>
</dbReference>
<dbReference type="SUPFAM" id="SSF56784">
    <property type="entry name" value="HAD-like"/>
    <property type="match status" value="1"/>
</dbReference>
<evidence type="ECO:0000256" key="7">
    <source>
        <dbReference type="ARBA" id="ARBA00022741"/>
    </source>
</evidence>
<keyword evidence="7 12" id="KW-0547">Nucleotide-binding</keyword>
<keyword evidence="4" id="KW-0597">Phosphoprotein</keyword>
<dbReference type="InterPro" id="IPR027256">
    <property type="entry name" value="P-typ_ATPase_IB"/>
</dbReference>
<protein>
    <submittedName>
        <fullName evidence="14">Heavy metal translocating P-type ATPase</fullName>
        <ecNumber evidence="14">3.6.3.3</ecNumber>
    </submittedName>
</protein>
<dbReference type="InterPro" id="IPR006121">
    <property type="entry name" value="HMA_dom"/>
</dbReference>
<dbReference type="InterPro" id="IPR023299">
    <property type="entry name" value="ATPase_P-typ_cyto_dom_N"/>
</dbReference>
<feature type="transmembrane region" description="Helical" evidence="12">
    <location>
        <begin position="321"/>
        <end position="341"/>
    </location>
</feature>
<dbReference type="InterPro" id="IPR036412">
    <property type="entry name" value="HAD-like_sf"/>
</dbReference>
<dbReference type="FunFam" id="2.70.150.10:FF:000020">
    <property type="entry name" value="Copper-exporting P-type ATPase A"/>
    <property type="match status" value="1"/>
</dbReference>
<dbReference type="GO" id="GO:0005886">
    <property type="term" value="C:plasma membrane"/>
    <property type="evidence" value="ECO:0007669"/>
    <property type="project" value="UniProtKB-SubCell"/>
</dbReference>
<dbReference type="EC" id="3.6.3.3" evidence="14"/>
<dbReference type="Gene3D" id="3.40.1110.10">
    <property type="entry name" value="Calcium-transporting ATPase, cytoplasmic domain N"/>
    <property type="match status" value="1"/>
</dbReference>
<dbReference type="OrthoDB" id="23781at2"/>
<feature type="transmembrane region" description="Helical" evidence="12">
    <location>
        <begin position="99"/>
        <end position="116"/>
    </location>
</feature>
<dbReference type="eggNOG" id="COG2217">
    <property type="taxonomic scope" value="Bacteria"/>
</dbReference>
<dbReference type="Gene3D" id="3.40.50.1000">
    <property type="entry name" value="HAD superfamily/HAD-like"/>
    <property type="match status" value="1"/>
</dbReference>
<name>F2NKW6_MARHT</name>
<dbReference type="CDD" id="cd00371">
    <property type="entry name" value="HMA"/>
    <property type="match status" value="1"/>
</dbReference>
<keyword evidence="14" id="KW-0378">Hydrolase</keyword>
<dbReference type="PRINTS" id="PR00941">
    <property type="entry name" value="CDATPASE"/>
</dbReference>
<evidence type="ECO:0000256" key="12">
    <source>
        <dbReference type="RuleBase" id="RU362081"/>
    </source>
</evidence>
<dbReference type="Proteomes" id="UP000007030">
    <property type="component" value="Chromosome"/>
</dbReference>
<dbReference type="PROSITE" id="PS50846">
    <property type="entry name" value="HMA_2"/>
    <property type="match status" value="1"/>
</dbReference>
<evidence type="ECO:0000256" key="1">
    <source>
        <dbReference type="ARBA" id="ARBA00004651"/>
    </source>
</evidence>
<dbReference type="Pfam" id="PF00122">
    <property type="entry name" value="E1-E2_ATPase"/>
    <property type="match status" value="1"/>
</dbReference>
<dbReference type="InterPro" id="IPR001757">
    <property type="entry name" value="P_typ_ATPase"/>
</dbReference>
<dbReference type="PANTHER" id="PTHR48085">
    <property type="entry name" value="CADMIUM/ZINC-TRANSPORTING ATPASE HMA2-RELATED"/>
    <property type="match status" value="1"/>
</dbReference>
<dbReference type="SUPFAM" id="SSF81653">
    <property type="entry name" value="Calcium ATPase, transduction domain A"/>
    <property type="match status" value="1"/>
</dbReference>
<dbReference type="GO" id="GO:0015086">
    <property type="term" value="F:cadmium ion transmembrane transporter activity"/>
    <property type="evidence" value="ECO:0007669"/>
    <property type="project" value="TreeGrafter"/>
</dbReference>
<evidence type="ECO:0000256" key="9">
    <source>
        <dbReference type="ARBA" id="ARBA00022967"/>
    </source>
</evidence>
<dbReference type="Pfam" id="PF00403">
    <property type="entry name" value="HMA"/>
    <property type="match status" value="1"/>
</dbReference>
<evidence type="ECO:0000313" key="15">
    <source>
        <dbReference type="Proteomes" id="UP000007030"/>
    </source>
</evidence>
<dbReference type="GO" id="GO:0019829">
    <property type="term" value="F:ATPase-coupled monoatomic cation transmembrane transporter activity"/>
    <property type="evidence" value="ECO:0007669"/>
    <property type="project" value="InterPro"/>
</dbReference>
<keyword evidence="8 12" id="KW-0067">ATP-binding</keyword>